<comment type="subcellular location">
    <subcellularLocation>
        <location evidence="1">Membrane</location>
        <topology evidence="1">Multi-pass membrane protein</topology>
    </subcellularLocation>
</comment>
<evidence type="ECO:0000256" key="4">
    <source>
        <dbReference type="ARBA" id="ARBA00022801"/>
    </source>
</evidence>
<reference evidence="10" key="3">
    <citation type="submission" date="2024-01" db="EMBL/GenBank/DDBJ databases">
        <authorList>
            <person name="Coelho M.A."/>
            <person name="David-Palma M."/>
            <person name="Shea T."/>
            <person name="Sun S."/>
            <person name="Cuomo C.A."/>
            <person name="Heitman J."/>
        </authorList>
    </citation>
    <scope>NUCLEOTIDE SEQUENCE</scope>
    <source>
        <strain evidence="10">CBS 7841</strain>
    </source>
</reference>
<keyword evidence="11" id="KW-1185">Reference proteome</keyword>
<evidence type="ECO:0008006" key="12">
    <source>
        <dbReference type="Google" id="ProtNLM"/>
    </source>
</evidence>
<dbReference type="AlphaFoldDB" id="A0AAJ8JQI4"/>
<dbReference type="InterPro" id="IPR008901">
    <property type="entry name" value="ACER"/>
</dbReference>
<feature type="binding site" evidence="8">
    <location>
        <position position="226"/>
    </location>
    <ligand>
        <name>Zn(2+)</name>
        <dbReference type="ChEBI" id="CHEBI:29105"/>
        <note>catalytic</note>
    </ligand>
</feature>
<feature type="binding site" evidence="8">
    <location>
        <position position="80"/>
    </location>
    <ligand>
        <name>Zn(2+)</name>
        <dbReference type="ChEBI" id="CHEBI:29105"/>
        <note>catalytic</note>
    </ligand>
</feature>
<keyword evidence="7" id="KW-0479">Metal-binding</keyword>
<evidence type="ECO:0000313" key="10">
    <source>
        <dbReference type="EMBL" id="WVN86524.1"/>
    </source>
</evidence>
<feature type="binding site" evidence="8">
    <location>
        <position position="222"/>
    </location>
    <ligand>
        <name>Zn(2+)</name>
        <dbReference type="ChEBI" id="CHEBI:29105"/>
        <note>catalytic</note>
    </ligand>
</feature>
<dbReference type="GO" id="GO:0005789">
    <property type="term" value="C:endoplasmic reticulum membrane"/>
    <property type="evidence" value="ECO:0007669"/>
    <property type="project" value="TreeGrafter"/>
</dbReference>
<feature type="binding site" evidence="7">
    <location>
        <position position="23"/>
    </location>
    <ligand>
        <name>Ca(2+)</name>
        <dbReference type="ChEBI" id="CHEBI:29108"/>
    </ligand>
</feature>
<gene>
    <name evidence="10" type="ORF">L203_101688</name>
</gene>
<evidence type="ECO:0000256" key="8">
    <source>
        <dbReference type="PIRSR" id="PIRSR608901-2"/>
    </source>
</evidence>
<name>A0AAJ8JQI4_9TREE</name>
<feature type="transmembrane region" description="Helical" evidence="9">
    <location>
        <begin position="93"/>
        <end position="110"/>
    </location>
</feature>
<feature type="binding site" evidence="7">
    <location>
        <position position="32"/>
    </location>
    <ligand>
        <name>Ca(2+)</name>
        <dbReference type="ChEBI" id="CHEBI:29108"/>
    </ligand>
</feature>
<keyword evidence="7" id="KW-0106">Calcium</keyword>
<dbReference type="GO" id="GO:0046872">
    <property type="term" value="F:metal ion binding"/>
    <property type="evidence" value="ECO:0007669"/>
    <property type="project" value="UniProtKB-KW"/>
</dbReference>
<feature type="transmembrane region" description="Helical" evidence="9">
    <location>
        <begin position="143"/>
        <end position="168"/>
    </location>
</feature>
<evidence type="ECO:0000256" key="2">
    <source>
        <dbReference type="ARBA" id="ARBA00009780"/>
    </source>
</evidence>
<dbReference type="GO" id="GO:0046513">
    <property type="term" value="P:ceramide biosynthetic process"/>
    <property type="evidence" value="ECO:0007669"/>
    <property type="project" value="TreeGrafter"/>
</dbReference>
<comment type="similarity">
    <text evidence="2">Belongs to the alkaline ceramidase family.</text>
</comment>
<feature type="binding site" evidence="7">
    <location>
        <position position="21"/>
    </location>
    <ligand>
        <name>Ca(2+)</name>
        <dbReference type="ChEBI" id="CHEBI:29108"/>
    </ligand>
</feature>
<feature type="transmembrane region" description="Helical" evidence="9">
    <location>
        <begin position="117"/>
        <end position="137"/>
    </location>
</feature>
<feature type="transmembrane region" description="Helical" evidence="9">
    <location>
        <begin position="180"/>
        <end position="197"/>
    </location>
</feature>
<evidence type="ECO:0000256" key="5">
    <source>
        <dbReference type="ARBA" id="ARBA00022989"/>
    </source>
</evidence>
<feature type="binding site" evidence="7">
    <location>
        <position position="19"/>
    </location>
    <ligand>
        <name>Ca(2+)</name>
        <dbReference type="ChEBI" id="CHEBI:29108"/>
    </ligand>
</feature>
<evidence type="ECO:0000256" key="6">
    <source>
        <dbReference type="ARBA" id="ARBA00023136"/>
    </source>
</evidence>
<evidence type="ECO:0000256" key="7">
    <source>
        <dbReference type="PIRSR" id="PIRSR608901-1"/>
    </source>
</evidence>
<dbReference type="GO" id="GO:0016811">
    <property type="term" value="F:hydrolase activity, acting on carbon-nitrogen (but not peptide) bonds, in linear amides"/>
    <property type="evidence" value="ECO:0007669"/>
    <property type="project" value="InterPro"/>
</dbReference>
<reference evidence="10" key="1">
    <citation type="submission" date="2016-06" db="EMBL/GenBank/DDBJ databases">
        <authorList>
            <person name="Cuomo C."/>
            <person name="Litvintseva A."/>
            <person name="Heitman J."/>
            <person name="Chen Y."/>
            <person name="Sun S."/>
            <person name="Springer D."/>
            <person name="Dromer F."/>
            <person name="Young S."/>
            <person name="Zeng Q."/>
            <person name="Chapman S."/>
            <person name="Gujja S."/>
            <person name="Saif S."/>
            <person name="Birren B."/>
        </authorList>
    </citation>
    <scope>NUCLEOTIDE SEQUENCE</scope>
    <source>
        <strain evidence="10">CBS 7841</strain>
    </source>
</reference>
<feature type="transmembrane region" description="Helical" evidence="9">
    <location>
        <begin position="33"/>
        <end position="51"/>
    </location>
</feature>
<keyword evidence="8" id="KW-0862">Zinc</keyword>
<dbReference type="Proteomes" id="UP000094043">
    <property type="component" value="Chromosome 2"/>
</dbReference>
<feature type="transmembrane region" description="Helical" evidence="9">
    <location>
        <begin position="63"/>
        <end position="81"/>
    </location>
</feature>
<dbReference type="GeneID" id="91085901"/>
<protein>
    <recommendedName>
        <fullName evidence="12">Dihydroceramidase</fullName>
    </recommendedName>
</protein>
<comment type="cofactor">
    <cofactor evidence="8">
        <name>Zn(2+)</name>
        <dbReference type="ChEBI" id="CHEBI:29105"/>
    </cofactor>
</comment>
<feature type="binding site" evidence="7">
    <location>
        <position position="18"/>
    </location>
    <ligand>
        <name>Ca(2+)</name>
        <dbReference type="ChEBI" id="CHEBI:29108"/>
    </ligand>
</feature>
<evidence type="ECO:0000256" key="9">
    <source>
        <dbReference type="SAM" id="Phobius"/>
    </source>
</evidence>
<dbReference type="PANTHER" id="PTHR46187:SF3">
    <property type="entry name" value="ALKALINE CERAMIDASE 3"/>
    <property type="match status" value="1"/>
</dbReference>
<organism evidence="10 11">
    <name type="scientific">Cryptococcus depauperatus CBS 7841</name>
    <dbReference type="NCBI Taxonomy" id="1295531"/>
    <lineage>
        <taxon>Eukaryota</taxon>
        <taxon>Fungi</taxon>
        <taxon>Dikarya</taxon>
        <taxon>Basidiomycota</taxon>
        <taxon>Agaricomycotina</taxon>
        <taxon>Tremellomycetes</taxon>
        <taxon>Tremellales</taxon>
        <taxon>Cryptococcaceae</taxon>
        <taxon>Cryptococcus</taxon>
    </lineage>
</organism>
<dbReference type="RefSeq" id="XP_066067224.1">
    <property type="nucleotide sequence ID" value="XM_066211127.1"/>
</dbReference>
<dbReference type="KEGG" id="cdep:91085901"/>
<reference evidence="10" key="2">
    <citation type="journal article" date="2022" name="Elife">
        <title>Obligate sexual reproduction of a homothallic fungus closely related to the Cryptococcus pathogenic species complex.</title>
        <authorList>
            <person name="Passer A.R."/>
            <person name="Clancey S.A."/>
            <person name="Shea T."/>
            <person name="David-Palma M."/>
            <person name="Averette A.F."/>
            <person name="Boekhout T."/>
            <person name="Porcel B.M."/>
            <person name="Nowrousian M."/>
            <person name="Cuomo C.A."/>
            <person name="Sun S."/>
            <person name="Heitman J."/>
            <person name="Coelho M.A."/>
        </authorList>
    </citation>
    <scope>NUCLEOTIDE SEQUENCE</scope>
    <source>
        <strain evidence="10">CBS 7841</strain>
    </source>
</reference>
<evidence type="ECO:0000313" key="11">
    <source>
        <dbReference type="Proteomes" id="UP000094043"/>
    </source>
</evidence>
<sequence>MGAFDKLRVWGDHTSTIDWCEINYSHSRFIAEFVNTLSNIPSILIGLYGCYQVLKNDIPKRYSLCYLGLSLIGAGSFGFHASLRWEWQLMDELPMIYVVSYAAYLAVDTLPGFKPRFGLLGPLVLVAWNVFVTVSYICLPNPVYHQAAFAVILITAILRTGALLLELPKGYPARETTGRLLVRGVTIFALGFVIWNIDNVFCEQLKSIRSFVGPLGVLVEGHAFWHYMTGYGSFLLFTASTYLHLLKKDTTSAYSIEGYWLPTVRRVTEVNSDFKNNTTLVSVFEAK</sequence>
<dbReference type="EMBL" id="CP143785">
    <property type="protein sequence ID" value="WVN86524.1"/>
    <property type="molecule type" value="Genomic_DNA"/>
</dbReference>
<keyword evidence="4" id="KW-0378">Hydrolase</keyword>
<proteinExistence type="inferred from homology"/>
<evidence type="ECO:0000256" key="3">
    <source>
        <dbReference type="ARBA" id="ARBA00022692"/>
    </source>
</evidence>
<keyword evidence="5 9" id="KW-1133">Transmembrane helix</keyword>
<accession>A0AAJ8JQI4</accession>
<dbReference type="PANTHER" id="PTHR46187">
    <property type="entry name" value="ALKALINE CERAMIDASE 3"/>
    <property type="match status" value="1"/>
</dbReference>
<dbReference type="GO" id="GO:0046514">
    <property type="term" value="P:ceramide catabolic process"/>
    <property type="evidence" value="ECO:0007669"/>
    <property type="project" value="TreeGrafter"/>
</dbReference>
<keyword evidence="6 9" id="KW-0472">Membrane</keyword>
<keyword evidence="3 9" id="KW-0812">Transmembrane</keyword>
<evidence type="ECO:0000256" key="1">
    <source>
        <dbReference type="ARBA" id="ARBA00004141"/>
    </source>
</evidence>
<dbReference type="Pfam" id="PF05875">
    <property type="entry name" value="Ceramidase"/>
    <property type="match status" value="1"/>
</dbReference>
<feature type="transmembrane region" description="Helical" evidence="9">
    <location>
        <begin position="224"/>
        <end position="245"/>
    </location>
</feature>